<keyword evidence="3" id="KW-1185">Reference proteome</keyword>
<evidence type="ECO:0000256" key="1">
    <source>
        <dbReference type="SAM" id="Coils"/>
    </source>
</evidence>
<dbReference type="RefSeq" id="WP_319678045.1">
    <property type="nucleotide sequence ID" value="NZ_JARAWG010000013.1"/>
</dbReference>
<dbReference type="Gene3D" id="3.40.50.300">
    <property type="entry name" value="P-loop containing nucleotide triphosphate hydrolases"/>
    <property type="match status" value="1"/>
</dbReference>
<reference evidence="2 3" key="1">
    <citation type="journal article" date="2023" name="Microb. Genom.">
        <title>Mesoterricola silvestris gen. nov., sp. nov., Mesoterricola sediminis sp. nov., Geothrix oryzae sp. nov., Geothrix edaphica sp. nov., Geothrix rubra sp. nov., and Geothrix limicola sp. nov., six novel members of Acidobacteriota isolated from soils.</title>
        <authorList>
            <person name="Weisberg A.J."/>
            <person name="Pearce E."/>
            <person name="Kramer C.G."/>
            <person name="Chang J.H."/>
            <person name="Clarke C.R."/>
        </authorList>
    </citation>
    <scope>NUCLEOTIDE SEQUENCE [LARGE SCALE GENOMIC DNA]</scope>
    <source>
        <strain evidence="2 3">NE20-4-1</strain>
    </source>
</reference>
<dbReference type="Proteomes" id="UP001282474">
    <property type="component" value="Unassembled WGS sequence"/>
</dbReference>
<dbReference type="EMBL" id="JARAWJ010000014">
    <property type="protein sequence ID" value="MDX3039435.1"/>
    <property type="molecule type" value="Genomic_DNA"/>
</dbReference>
<sequence>MKLDWDAKHGPVTGPINTGVAALAVGYAGHTFGMPWEWAALTAGAGLLGTHLAGRRRQVTSATLALRAAGWLGAGGWCSWAIATGPWSQTMLGSLVTGVLGLGAAMAGAHHVETKAEEKRAEQEAAARRATLDGKRQKIADEWEDRIVRVCAGAVVTIVGVENWESGGGFSLDGECGVGGTRWKDIALYRDQLASDARLPEGCGIEVGPGAHRGAVLIHVSTANHLVNDVPYPDDYSPLTVNAPAPIGVLRDGTAEGPVNRQTSMLFVGQRESGKTNLMNVNVANQCRMVDSLTWVIDLNGGGLALKWMRAWQAAGRPGKPPIDWVADTPEKAKAMAAAMVRVAKARKVGYQDREIAANDDKLPVDHEVPEIRVFCDEGAEIFSVRSRRDETLRSVADNLIQTLEIARAAAVNETTSGLRATQDVLSDPQILKQSTFKAGMRMADDAELNYFFGYNHNASAEDAPYPGCALVRSGTGQVHPLKVYRLKPDQILDIVKATADRRPELDDLSRKAAGEAYEQRWMNTDHLFGNGPAPIAAPVENPAASAPQPRGRGVTADWGTAPAGGDAQAAIDKAEEARRRLHEAMNEAAGHDGDLDAQFMDILAGGGVTWKPPGAEQPVAEPAETDGDPRKEMVFGIVEKAGEDGIGPEAIREIFDRFFKPHGYETPHAATIGRWLGADPRIHKPKFGRYAVRRTEN</sequence>
<evidence type="ECO:0000313" key="2">
    <source>
        <dbReference type="EMBL" id="MDX3039435.1"/>
    </source>
</evidence>
<proteinExistence type="predicted"/>
<organism evidence="2 3">
    <name type="scientific">Streptomyces caniscabiei</name>
    <dbReference type="NCBI Taxonomy" id="2746961"/>
    <lineage>
        <taxon>Bacteria</taxon>
        <taxon>Bacillati</taxon>
        <taxon>Actinomycetota</taxon>
        <taxon>Actinomycetes</taxon>
        <taxon>Kitasatosporales</taxon>
        <taxon>Streptomycetaceae</taxon>
        <taxon>Streptomyces</taxon>
    </lineage>
</organism>
<gene>
    <name evidence="2" type="ORF">PV383_19955</name>
</gene>
<protein>
    <submittedName>
        <fullName evidence="2">Uncharacterized protein</fullName>
    </submittedName>
</protein>
<evidence type="ECO:0000313" key="3">
    <source>
        <dbReference type="Proteomes" id="UP001282474"/>
    </source>
</evidence>
<accession>A0ABU4MPZ7</accession>
<keyword evidence="1" id="KW-0175">Coiled coil</keyword>
<name>A0ABU4MPZ7_9ACTN</name>
<comment type="caution">
    <text evidence="2">The sequence shown here is derived from an EMBL/GenBank/DDBJ whole genome shotgun (WGS) entry which is preliminary data.</text>
</comment>
<dbReference type="InterPro" id="IPR027417">
    <property type="entry name" value="P-loop_NTPase"/>
</dbReference>
<feature type="coiled-coil region" evidence="1">
    <location>
        <begin position="568"/>
        <end position="595"/>
    </location>
</feature>